<sequence length="696" mass="79261">MALISSQKKVVQQIISTHLPDDNYDVDKTALLSMAQDILCNEFSALTPDPITDSNVPITELDNEPRKGITERLAFILHKIGCELSCNCSGRGGIKSVTLTLFEKLVRYSWEDKLVLVLSAFAVSYGEFRLVSKPPDTNPLAKYVLQLKPLPEISKLETVISDLLTVVIYVTKTIIGLNGLPSQYISLDKPPYTDYEVSTAVYWAVRGIVTCSSQSISFMNQQNIISIIEAREKMIAVTERLNNIHEKLKTISEEKKIKEGYYRIQYIIRTTQTDNMKILSELIQTKDGKALFNGATKAEASLDVLKSKTVILFISYLDISEEQVKEVDQQVCKPERQYEIVWLPICDDTVTKMETKEIEQTILSKASLMRCHSLHYSVTLQSYAIQYIKKEWLLEKKEAMVVFDAYGKVVNSNAYQMTMVWGSAAYPFHAQREEILWRKWSIERLLIEVVVSEKQKWVEEKRVICLYGGDDLVWIREFIEKTKAVVEREGIFLEFIYVGNKHTEIIKNEKLATEVWEEQKIRQFHARVELIYQSKAQLGMSITGDKTLKQLKALHDAGGDGHGWTIIGQGSHDMAVIMDGYLARESLVHLEEKKVEITNENFISILHGAIKTVKRSLKYQELSDVHQYCNHIFVPTGNMVCADCQLPMEREHIHKIHVVSTKSISQQSGSVAAGMSMEKESMNKIPVGNKKIISQQ</sequence>
<proteinExistence type="predicted"/>
<protein>
    <submittedName>
        <fullName evidence="1">Uncharacterized protein</fullName>
    </submittedName>
</protein>
<gene>
    <name evidence="1" type="ORF">MRB53_007679</name>
</gene>
<name>A0ACC2MJX1_PERAE</name>
<accession>A0ACC2MJX1</accession>
<comment type="caution">
    <text evidence="1">The sequence shown here is derived from an EMBL/GenBank/DDBJ whole genome shotgun (WGS) entry which is preliminary data.</text>
</comment>
<organism evidence="1 2">
    <name type="scientific">Persea americana</name>
    <name type="common">Avocado</name>
    <dbReference type="NCBI Taxonomy" id="3435"/>
    <lineage>
        <taxon>Eukaryota</taxon>
        <taxon>Viridiplantae</taxon>
        <taxon>Streptophyta</taxon>
        <taxon>Embryophyta</taxon>
        <taxon>Tracheophyta</taxon>
        <taxon>Spermatophyta</taxon>
        <taxon>Magnoliopsida</taxon>
        <taxon>Magnoliidae</taxon>
        <taxon>Laurales</taxon>
        <taxon>Lauraceae</taxon>
        <taxon>Persea</taxon>
    </lineage>
</organism>
<dbReference type="EMBL" id="CM056810">
    <property type="protein sequence ID" value="KAJ8645931.1"/>
    <property type="molecule type" value="Genomic_DNA"/>
</dbReference>
<evidence type="ECO:0000313" key="1">
    <source>
        <dbReference type="EMBL" id="KAJ8645931.1"/>
    </source>
</evidence>
<keyword evidence="2" id="KW-1185">Reference proteome</keyword>
<dbReference type="Proteomes" id="UP001234297">
    <property type="component" value="Chromosome 2"/>
</dbReference>
<evidence type="ECO:0000313" key="2">
    <source>
        <dbReference type="Proteomes" id="UP001234297"/>
    </source>
</evidence>
<reference evidence="1 2" key="1">
    <citation type="journal article" date="2022" name="Hortic Res">
        <title>A haplotype resolved chromosomal level avocado genome allows analysis of novel avocado genes.</title>
        <authorList>
            <person name="Nath O."/>
            <person name="Fletcher S.J."/>
            <person name="Hayward A."/>
            <person name="Shaw L.M."/>
            <person name="Masouleh A.K."/>
            <person name="Furtado A."/>
            <person name="Henry R.J."/>
            <person name="Mitter N."/>
        </authorList>
    </citation>
    <scope>NUCLEOTIDE SEQUENCE [LARGE SCALE GENOMIC DNA]</scope>
    <source>
        <strain evidence="2">cv. Hass</strain>
    </source>
</reference>